<name>A0A9N9GVW9_9GLOM</name>
<gene>
    <name evidence="2" type="ORF">POCULU_LOCUS8866</name>
</gene>
<evidence type="ECO:0000313" key="2">
    <source>
        <dbReference type="EMBL" id="CAG8630455.1"/>
    </source>
</evidence>
<dbReference type="AlphaFoldDB" id="A0A9N9GVW9"/>
<evidence type="ECO:0000313" key="3">
    <source>
        <dbReference type="Proteomes" id="UP000789572"/>
    </source>
</evidence>
<sequence length="313" mass="35154">MPIDCKVTLILFAPEPMYGIVHIRIALAQGPMLNFDSDCAGANVRHCTYQNRSRAGTQCLTLILIAPEPMYGVVHIRIAPAQGSNARLFSVYHGHFFVANHTTRRNADWLQSNFDSGCAGANEIQITGKKRYIEEAKKRLRALENIALRRRRHLGMSLLHYPDKTVRFNASFVPLTKHDYFKNVVRRKKAFILGAASKMETSTQSSASNFQSSASLRQSSVSNFQSSASLRQSSTSSLQSSAFRHLLNRRPRIEAGIRLTDEEKLARKQDKKQQLAKMRKMRALGITNDGNGAVFGSSRRLPDDNTFDDQDHS</sequence>
<dbReference type="Proteomes" id="UP000789572">
    <property type="component" value="Unassembled WGS sequence"/>
</dbReference>
<reference evidence="2" key="1">
    <citation type="submission" date="2021-06" db="EMBL/GenBank/DDBJ databases">
        <authorList>
            <person name="Kallberg Y."/>
            <person name="Tangrot J."/>
            <person name="Rosling A."/>
        </authorList>
    </citation>
    <scope>NUCLEOTIDE SEQUENCE</scope>
    <source>
        <strain evidence="2">IA702</strain>
    </source>
</reference>
<proteinExistence type="predicted"/>
<evidence type="ECO:0000256" key="1">
    <source>
        <dbReference type="SAM" id="MobiDB-lite"/>
    </source>
</evidence>
<keyword evidence="3" id="KW-1185">Reference proteome</keyword>
<feature type="region of interest" description="Disordered" evidence="1">
    <location>
        <begin position="289"/>
        <end position="313"/>
    </location>
</feature>
<accession>A0A9N9GVW9</accession>
<protein>
    <submittedName>
        <fullName evidence="2">10983_t:CDS:1</fullName>
    </submittedName>
</protein>
<organism evidence="2 3">
    <name type="scientific">Paraglomus occultum</name>
    <dbReference type="NCBI Taxonomy" id="144539"/>
    <lineage>
        <taxon>Eukaryota</taxon>
        <taxon>Fungi</taxon>
        <taxon>Fungi incertae sedis</taxon>
        <taxon>Mucoromycota</taxon>
        <taxon>Glomeromycotina</taxon>
        <taxon>Glomeromycetes</taxon>
        <taxon>Paraglomerales</taxon>
        <taxon>Paraglomeraceae</taxon>
        <taxon>Paraglomus</taxon>
    </lineage>
</organism>
<comment type="caution">
    <text evidence="2">The sequence shown here is derived from an EMBL/GenBank/DDBJ whole genome shotgun (WGS) entry which is preliminary data.</text>
</comment>
<dbReference type="EMBL" id="CAJVPJ010002843">
    <property type="protein sequence ID" value="CAG8630455.1"/>
    <property type="molecule type" value="Genomic_DNA"/>
</dbReference>